<dbReference type="SMART" id="SM00382">
    <property type="entry name" value="AAA"/>
    <property type="match status" value="1"/>
</dbReference>
<dbReference type="RefSeq" id="WP_168149343.1">
    <property type="nucleotide sequence ID" value="NZ_JAAVXB010000011.1"/>
</dbReference>
<protein>
    <submittedName>
        <fullName evidence="3">AAA family ATPase</fullName>
    </submittedName>
</protein>
<name>A0A969WET2_9GAMM</name>
<sequence>MYIEFFQLRELPFSITPDPAYLYMSPRHQEALGHLLYGTGQYGGFVQLTGEVGTGKTTIVRTLLEQTLDAVDVAFIHNPRQNEQEFVQTICDELGVTYPREDRSLKTLVDALNEHLLRSHSQGRRTVLIIDEAQNLEPGVLEQVRLLTNLETAKEKLLRIMLIGQPELSALLARPDLRQLASRITARFHLTPLSARETAEYIEHRLRVAGAHGEIFTPQAIAEVHRCTKGVPRLINIVCDRALLGAYAQNSRLVLPDTVRKAAREAMGELPDIFDPKARSRWRLIEIGWAVALLASIGLLIWSFDRHRQSNAEPAAAATKTIPSSTNEIPSAPPTTAPATPPPAPVADPVADVQTLQETAAPLGAVMSRLIRQWDHTLVIPRGENVCSALQKRALDCYRGSGGWDDLRQMNRPAILTLDMPDDGPQYFLLTALDRDSASFDSALGPVRIPLSSLDGVWNGEFLLLWRRSTREDYIDRGTKGPSVAYLWQRISTLQHIAPPAPLPTRFDARLVAALKTFQQAHGLDADGIAGVRTLIALSEGQPNTPTLHSADTEASP</sequence>
<dbReference type="SUPFAM" id="SSF52540">
    <property type="entry name" value="P-loop containing nucleoside triphosphate hydrolases"/>
    <property type="match status" value="1"/>
</dbReference>
<dbReference type="Gene3D" id="3.90.70.10">
    <property type="entry name" value="Cysteine proteinases"/>
    <property type="match status" value="1"/>
</dbReference>
<dbReference type="EMBL" id="JAAVXB010000011">
    <property type="protein sequence ID" value="NKF24016.1"/>
    <property type="molecule type" value="Genomic_DNA"/>
</dbReference>
<organism evidence="3 4">
    <name type="scientific">Solimonas marina</name>
    <dbReference type="NCBI Taxonomy" id="2714601"/>
    <lineage>
        <taxon>Bacteria</taxon>
        <taxon>Pseudomonadati</taxon>
        <taxon>Pseudomonadota</taxon>
        <taxon>Gammaproteobacteria</taxon>
        <taxon>Nevskiales</taxon>
        <taxon>Nevskiaceae</taxon>
        <taxon>Solimonas</taxon>
    </lineage>
</organism>
<keyword evidence="4" id="KW-1185">Reference proteome</keyword>
<dbReference type="GO" id="GO:0016887">
    <property type="term" value="F:ATP hydrolysis activity"/>
    <property type="evidence" value="ECO:0007669"/>
    <property type="project" value="InterPro"/>
</dbReference>
<evidence type="ECO:0000256" key="1">
    <source>
        <dbReference type="SAM" id="MobiDB-lite"/>
    </source>
</evidence>
<feature type="compositionally biased region" description="Pro residues" evidence="1">
    <location>
        <begin position="331"/>
        <end position="346"/>
    </location>
</feature>
<comment type="caution">
    <text evidence="3">The sequence shown here is derived from an EMBL/GenBank/DDBJ whole genome shotgun (WGS) entry which is preliminary data.</text>
</comment>
<evidence type="ECO:0000259" key="2">
    <source>
        <dbReference type="SMART" id="SM00382"/>
    </source>
</evidence>
<reference evidence="3" key="1">
    <citation type="submission" date="2020-03" db="EMBL/GenBank/DDBJ databases">
        <title>Solimonas marina sp. nov., isolated from deep seawater of the Pacific Ocean.</title>
        <authorList>
            <person name="Liu X."/>
            <person name="Lai Q."/>
            <person name="Sun F."/>
            <person name="Gai Y."/>
            <person name="Li G."/>
            <person name="Shao Z."/>
        </authorList>
    </citation>
    <scope>NUCLEOTIDE SEQUENCE</scope>
    <source>
        <strain evidence="3">C16B3</strain>
    </source>
</reference>
<dbReference type="Pfam" id="PF01471">
    <property type="entry name" value="PG_binding_1"/>
    <property type="match status" value="1"/>
</dbReference>
<dbReference type="InterPro" id="IPR049945">
    <property type="entry name" value="AAA_22"/>
</dbReference>
<dbReference type="InterPro" id="IPR036365">
    <property type="entry name" value="PGBD-like_sf"/>
</dbReference>
<dbReference type="InterPro" id="IPR002477">
    <property type="entry name" value="Peptidoglycan-bd-like"/>
</dbReference>
<dbReference type="InterPro" id="IPR027417">
    <property type="entry name" value="P-loop_NTPase"/>
</dbReference>
<dbReference type="Gene3D" id="3.40.50.300">
    <property type="entry name" value="P-loop containing nucleotide triphosphate hydrolases"/>
    <property type="match status" value="1"/>
</dbReference>
<feature type="domain" description="AAA+ ATPase" evidence="2">
    <location>
        <begin position="42"/>
        <end position="185"/>
    </location>
</feature>
<dbReference type="Proteomes" id="UP000653472">
    <property type="component" value="Unassembled WGS sequence"/>
</dbReference>
<dbReference type="SUPFAM" id="SSF47090">
    <property type="entry name" value="PGBD-like"/>
    <property type="match status" value="1"/>
</dbReference>
<evidence type="ECO:0000313" key="4">
    <source>
        <dbReference type="Proteomes" id="UP000653472"/>
    </source>
</evidence>
<dbReference type="PANTHER" id="PTHR35894:SF1">
    <property type="entry name" value="PHOSPHORIBULOKINASE _ URIDINE KINASE FAMILY"/>
    <property type="match status" value="1"/>
</dbReference>
<dbReference type="PANTHER" id="PTHR35894">
    <property type="entry name" value="GENERAL SECRETION PATHWAY PROTEIN A-RELATED"/>
    <property type="match status" value="1"/>
</dbReference>
<dbReference type="Gene3D" id="1.10.101.10">
    <property type="entry name" value="PGBD-like superfamily/PGBD"/>
    <property type="match status" value="1"/>
</dbReference>
<proteinExistence type="predicted"/>
<gene>
    <name evidence="3" type="ORF">G7Y82_17020</name>
</gene>
<evidence type="ECO:0000313" key="3">
    <source>
        <dbReference type="EMBL" id="NKF24016.1"/>
    </source>
</evidence>
<dbReference type="Pfam" id="PF13401">
    <property type="entry name" value="AAA_22"/>
    <property type="match status" value="1"/>
</dbReference>
<dbReference type="InterPro" id="IPR003593">
    <property type="entry name" value="AAA+_ATPase"/>
</dbReference>
<feature type="region of interest" description="Disordered" evidence="1">
    <location>
        <begin position="314"/>
        <end position="348"/>
    </location>
</feature>
<accession>A0A969WET2</accession>
<dbReference type="CDD" id="cd00009">
    <property type="entry name" value="AAA"/>
    <property type="match status" value="1"/>
</dbReference>
<dbReference type="AlphaFoldDB" id="A0A969WET2"/>
<dbReference type="InterPro" id="IPR052026">
    <property type="entry name" value="ExeA_AAA_ATPase_DNA-bind"/>
</dbReference>
<dbReference type="InterPro" id="IPR036366">
    <property type="entry name" value="PGBDSf"/>
</dbReference>